<dbReference type="Pfam" id="PF13561">
    <property type="entry name" value="adh_short_C2"/>
    <property type="match status" value="1"/>
</dbReference>
<protein>
    <submittedName>
        <fullName evidence="3">SDR family NAD(P)-dependent oxidoreductase</fullName>
    </submittedName>
</protein>
<evidence type="ECO:0000256" key="2">
    <source>
        <dbReference type="ARBA" id="ARBA00023002"/>
    </source>
</evidence>
<dbReference type="PROSITE" id="PS00061">
    <property type="entry name" value="ADH_SHORT"/>
    <property type="match status" value="1"/>
</dbReference>
<dbReference type="FunFam" id="3.40.50.720:FF:000084">
    <property type="entry name" value="Short-chain dehydrogenase reductase"/>
    <property type="match status" value="1"/>
</dbReference>
<dbReference type="RefSeq" id="WP_114928070.1">
    <property type="nucleotide sequence ID" value="NZ_CP031229.1"/>
</dbReference>
<dbReference type="AlphaFoldDB" id="A0A345NMP7"/>
<name>A0A345NMP7_9MICO</name>
<dbReference type="EMBL" id="CP031229">
    <property type="protein sequence ID" value="AXH96305.1"/>
    <property type="molecule type" value="Genomic_DNA"/>
</dbReference>
<dbReference type="GO" id="GO:0016616">
    <property type="term" value="F:oxidoreductase activity, acting on the CH-OH group of donors, NAD or NADP as acceptor"/>
    <property type="evidence" value="ECO:0007669"/>
    <property type="project" value="TreeGrafter"/>
</dbReference>
<comment type="similarity">
    <text evidence="1">Belongs to the short-chain dehydrogenases/reductases (SDR) family.</text>
</comment>
<proteinExistence type="inferred from homology"/>
<dbReference type="InterPro" id="IPR002347">
    <property type="entry name" value="SDR_fam"/>
</dbReference>
<dbReference type="PANTHER" id="PTHR42760">
    <property type="entry name" value="SHORT-CHAIN DEHYDROGENASES/REDUCTASES FAMILY MEMBER"/>
    <property type="match status" value="1"/>
</dbReference>
<gene>
    <name evidence="3" type="ORF">DV701_09410</name>
</gene>
<keyword evidence="2" id="KW-0560">Oxidoreductase</keyword>
<dbReference type="PANTHER" id="PTHR42760:SF135">
    <property type="entry name" value="BLL7886 PROTEIN"/>
    <property type="match status" value="1"/>
</dbReference>
<dbReference type="Gene3D" id="3.40.50.720">
    <property type="entry name" value="NAD(P)-binding Rossmann-like Domain"/>
    <property type="match status" value="1"/>
</dbReference>
<evidence type="ECO:0000256" key="1">
    <source>
        <dbReference type="ARBA" id="ARBA00006484"/>
    </source>
</evidence>
<evidence type="ECO:0000313" key="4">
    <source>
        <dbReference type="Proteomes" id="UP000253790"/>
    </source>
</evidence>
<dbReference type="OrthoDB" id="286404at2"/>
<dbReference type="InterPro" id="IPR020904">
    <property type="entry name" value="Sc_DH/Rdtase_CS"/>
</dbReference>
<dbReference type="Proteomes" id="UP000253790">
    <property type="component" value="Chromosome"/>
</dbReference>
<dbReference type="GO" id="GO:0030497">
    <property type="term" value="P:fatty acid elongation"/>
    <property type="evidence" value="ECO:0007669"/>
    <property type="project" value="TreeGrafter"/>
</dbReference>
<keyword evidence="4" id="KW-1185">Reference proteome</keyword>
<organism evidence="3 4">
    <name type="scientific">Ornithinimicrobium avium</name>
    <dbReference type="NCBI Taxonomy" id="2283195"/>
    <lineage>
        <taxon>Bacteria</taxon>
        <taxon>Bacillati</taxon>
        <taxon>Actinomycetota</taxon>
        <taxon>Actinomycetes</taxon>
        <taxon>Micrococcales</taxon>
        <taxon>Ornithinimicrobiaceae</taxon>
        <taxon>Ornithinimicrobium</taxon>
    </lineage>
</organism>
<evidence type="ECO:0000313" key="3">
    <source>
        <dbReference type="EMBL" id="AXH96305.1"/>
    </source>
</evidence>
<accession>A0A345NMP7</accession>
<sequence length="263" mass="27760">MTSLDYSRMFRLDGRHAVVVGCGGIGAEIAAGLAAQGATLSCLDKDGGVAEATQDRLADPSGRAHAAYPVDVLDTASLHRLAGELRDVDVLVLTAAVNVRKRLLDYTAEEFDTVVGLNLRATFETVRAFAPRMVERGSGSVVALTSIRAVVVEPGQGVYAATKAGVMQLVRTWSAELGPAGVRVNAVAPGVVETPLTQQIRDDERWGRAYAEKSALGRWARPEEMVGAVCWLASDAASFVTGSQVMVDGGWTAVDGRFTPPFG</sequence>
<dbReference type="InterPro" id="IPR036291">
    <property type="entry name" value="NAD(P)-bd_dom_sf"/>
</dbReference>
<dbReference type="CDD" id="cd05233">
    <property type="entry name" value="SDR_c"/>
    <property type="match status" value="1"/>
</dbReference>
<reference evidence="3 4" key="1">
    <citation type="submission" date="2018-07" db="EMBL/GenBank/DDBJ databases">
        <title>Complete genome sequencing of Ornithinimicrobium sp. AMA3305.</title>
        <authorList>
            <person name="Bae J.-W."/>
        </authorList>
    </citation>
    <scope>NUCLEOTIDE SEQUENCE [LARGE SCALE GENOMIC DNA]</scope>
    <source>
        <strain evidence="3 4">AMA3305</strain>
    </source>
</reference>
<dbReference type="SUPFAM" id="SSF51735">
    <property type="entry name" value="NAD(P)-binding Rossmann-fold domains"/>
    <property type="match status" value="1"/>
</dbReference>
<dbReference type="KEGG" id="orn:DV701_09410"/>
<dbReference type="PRINTS" id="PR00081">
    <property type="entry name" value="GDHRDH"/>
</dbReference>